<organism evidence="2 3">
    <name type="scientific">Apiospora phragmitis</name>
    <dbReference type="NCBI Taxonomy" id="2905665"/>
    <lineage>
        <taxon>Eukaryota</taxon>
        <taxon>Fungi</taxon>
        <taxon>Dikarya</taxon>
        <taxon>Ascomycota</taxon>
        <taxon>Pezizomycotina</taxon>
        <taxon>Sordariomycetes</taxon>
        <taxon>Xylariomycetidae</taxon>
        <taxon>Amphisphaeriales</taxon>
        <taxon>Apiosporaceae</taxon>
        <taxon>Apiospora</taxon>
    </lineage>
</organism>
<keyword evidence="1" id="KW-1133">Transmembrane helix</keyword>
<keyword evidence="1" id="KW-0472">Membrane</keyword>
<protein>
    <submittedName>
        <fullName evidence="2">Uncharacterized protein</fullName>
    </submittedName>
</protein>
<sequence length="93" mass="9746">MSGSSGIMSCQATTRLQTIAPTAFARSSFSSKYSASPAAPIVLVFVLVLARLDYTPFVAGCRIEATRRTYVSVDETASAETKGASVTSDTDTV</sequence>
<name>A0ABR1VWE9_9PEZI</name>
<evidence type="ECO:0000313" key="3">
    <source>
        <dbReference type="Proteomes" id="UP001480595"/>
    </source>
</evidence>
<accession>A0ABR1VWE9</accession>
<proteinExistence type="predicted"/>
<keyword evidence="1" id="KW-0812">Transmembrane</keyword>
<comment type="caution">
    <text evidence="2">The sequence shown here is derived from an EMBL/GenBank/DDBJ whole genome shotgun (WGS) entry which is preliminary data.</text>
</comment>
<gene>
    <name evidence="2" type="ORF">PG994_005077</name>
</gene>
<keyword evidence="3" id="KW-1185">Reference proteome</keyword>
<reference evidence="2 3" key="1">
    <citation type="submission" date="2023-01" db="EMBL/GenBank/DDBJ databases">
        <title>Analysis of 21 Apiospora genomes using comparative genomics revels a genus with tremendous synthesis potential of carbohydrate active enzymes and secondary metabolites.</title>
        <authorList>
            <person name="Sorensen T."/>
        </authorList>
    </citation>
    <scope>NUCLEOTIDE SEQUENCE [LARGE SCALE GENOMIC DNA]</scope>
    <source>
        <strain evidence="2 3">CBS 135458</strain>
    </source>
</reference>
<feature type="transmembrane region" description="Helical" evidence="1">
    <location>
        <begin position="33"/>
        <end position="52"/>
    </location>
</feature>
<dbReference type="GeneID" id="92089549"/>
<evidence type="ECO:0000313" key="2">
    <source>
        <dbReference type="EMBL" id="KAK8074178.1"/>
    </source>
</evidence>
<dbReference type="EMBL" id="JAQQWL010000005">
    <property type="protein sequence ID" value="KAK8074178.1"/>
    <property type="molecule type" value="Genomic_DNA"/>
</dbReference>
<dbReference type="Proteomes" id="UP001480595">
    <property type="component" value="Unassembled WGS sequence"/>
</dbReference>
<evidence type="ECO:0000256" key="1">
    <source>
        <dbReference type="SAM" id="Phobius"/>
    </source>
</evidence>
<dbReference type="RefSeq" id="XP_066718653.1">
    <property type="nucleotide sequence ID" value="XM_066856486.1"/>
</dbReference>